<feature type="active site" description="Nucleophile" evidence="6">
    <location>
        <position position="535"/>
    </location>
</feature>
<feature type="compositionally biased region" description="Acidic residues" evidence="7">
    <location>
        <begin position="10"/>
        <end position="26"/>
    </location>
</feature>
<evidence type="ECO:0000256" key="4">
    <source>
        <dbReference type="ARBA" id="ARBA00022984"/>
    </source>
</evidence>
<evidence type="ECO:0000313" key="11">
    <source>
        <dbReference type="Proteomes" id="UP000823894"/>
    </source>
</evidence>
<dbReference type="SUPFAM" id="SSF143985">
    <property type="entry name" value="L,D-transpeptidase pre-catalytic domain-like"/>
    <property type="match status" value="1"/>
</dbReference>
<dbReference type="InterPro" id="IPR050979">
    <property type="entry name" value="LD-transpeptidase"/>
</dbReference>
<dbReference type="AlphaFoldDB" id="A0A9D2SZ34"/>
<comment type="caution">
    <text evidence="10">The sequence shown here is derived from an EMBL/GenBank/DDBJ whole genome shotgun (WGS) entry which is preliminary data.</text>
</comment>
<dbReference type="InterPro" id="IPR038063">
    <property type="entry name" value="Transpep_catalytic_dom"/>
</dbReference>
<dbReference type="GO" id="GO:0071555">
    <property type="term" value="P:cell wall organization"/>
    <property type="evidence" value="ECO:0007669"/>
    <property type="project" value="UniProtKB-UniRule"/>
</dbReference>
<dbReference type="GO" id="GO:0008360">
    <property type="term" value="P:regulation of cell shape"/>
    <property type="evidence" value="ECO:0007669"/>
    <property type="project" value="UniProtKB-UniRule"/>
</dbReference>
<dbReference type="InterPro" id="IPR038054">
    <property type="entry name" value="LD_TPept-like_central_sf"/>
</dbReference>
<keyword evidence="8" id="KW-1133">Transmembrane helix</keyword>
<dbReference type="PANTHER" id="PTHR30582">
    <property type="entry name" value="L,D-TRANSPEPTIDASE"/>
    <property type="match status" value="1"/>
</dbReference>
<evidence type="ECO:0000256" key="2">
    <source>
        <dbReference type="ARBA" id="ARBA00022679"/>
    </source>
</evidence>
<evidence type="ECO:0000256" key="3">
    <source>
        <dbReference type="ARBA" id="ARBA00022960"/>
    </source>
</evidence>
<dbReference type="EMBL" id="DWWK01000162">
    <property type="protein sequence ID" value="HJC39421.1"/>
    <property type="molecule type" value="Genomic_DNA"/>
</dbReference>
<dbReference type="InterPro" id="IPR022029">
    <property type="entry name" value="YoaR-like_PG-bd"/>
</dbReference>
<dbReference type="GO" id="GO:0005576">
    <property type="term" value="C:extracellular region"/>
    <property type="evidence" value="ECO:0007669"/>
    <property type="project" value="TreeGrafter"/>
</dbReference>
<keyword evidence="8" id="KW-0472">Membrane</keyword>
<evidence type="ECO:0000313" key="10">
    <source>
        <dbReference type="EMBL" id="HJC39421.1"/>
    </source>
</evidence>
<evidence type="ECO:0000256" key="5">
    <source>
        <dbReference type="ARBA" id="ARBA00023316"/>
    </source>
</evidence>
<dbReference type="GO" id="GO:0016740">
    <property type="term" value="F:transferase activity"/>
    <property type="evidence" value="ECO:0007669"/>
    <property type="project" value="UniProtKB-KW"/>
</dbReference>
<dbReference type="PROSITE" id="PS52029">
    <property type="entry name" value="LD_TPASE"/>
    <property type="match status" value="1"/>
</dbReference>
<keyword evidence="5 6" id="KW-0961">Cell wall biogenesis/degradation</keyword>
<accession>A0A9D2SZ34</accession>
<evidence type="ECO:0000256" key="6">
    <source>
        <dbReference type="PROSITE-ProRule" id="PRU01373"/>
    </source>
</evidence>
<organism evidence="10 11">
    <name type="scientific">Candidatus Mediterraneibacter faecigallinarum</name>
    <dbReference type="NCBI Taxonomy" id="2838669"/>
    <lineage>
        <taxon>Bacteria</taxon>
        <taxon>Bacillati</taxon>
        <taxon>Bacillota</taxon>
        <taxon>Clostridia</taxon>
        <taxon>Lachnospirales</taxon>
        <taxon>Lachnospiraceae</taxon>
        <taxon>Mediterraneibacter</taxon>
    </lineage>
</organism>
<name>A0A9D2SZ34_9FIRM</name>
<dbReference type="Gene3D" id="3.10.20.800">
    <property type="match status" value="1"/>
</dbReference>
<dbReference type="InterPro" id="IPR005490">
    <property type="entry name" value="LD_TPept_cat_dom"/>
</dbReference>
<dbReference type="Pfam" id="PF12229">
    <property type="entry name" value="PG_binding_4"/>
    <property type="match status" value="2"/>
</dbReference>
<keyword evidence="4 6" id="KW-0573">Peptidoglycan synthesis</keyword>
<evidence type="ECO:0000256" key="7">
    <source>
        <dbReference type="SAM" id="MobiDB-lite"/>
    </source>
</evidence>
<dbReference type="Gene3D" id="2.40.440.10">
    <property type="entry name" value="L,D-transpeptidase catalytic domain-like"/>
    <property type="match status" value="1"/>
</dbReference>
<reference evidence="10" key="2">
    <citation type="submission" date="2021-04" db="EMBL/GenBank/DDBJ databases">
        <authorList>
            <person name="Gilroy R."/>
        </authorList>
    </citation>
    <scope>NUCLEOTIDE SEQUENCE</scope>
    <source>
        <strain evidence="10">ChiGjej1B1-1692</strain>
    </source>
</reference>
<keyword evidence="2" id="KW-0808">Transferase</keyword>
<protein>
    <submittedName>
        <fullName evidence="10">L,D-transpeptidase/peptidoglycan binding protein</fullName>
    </submittedName>
</protein>
<feature type="active site" description="Proton donor/acceptor" evidence="6">
    <location>
        <position position="514"/>
    </location>
</feature>
<comment type="pathway">
    <text evidence="1 6">Cell wall biogenesis; peptidoglycan biosynthesis.</text>
</comment>
<reference evidence="10" key="1">
    <citation type="journal article" date="2021" name="PeerJ">
        <title>Extensive microbial diversity within the chicken gut microbiome revealed by metagenomics and culture.</title>
        <authorList>
            <person name="Gilroy R."/>
            <person name="Ravi A."/>
            <person name="Getino M."/>
            <person name="Pursley I."/>
            <person name="Horton D.L."/>
            <person name="Alikhan N.F."/>
            <person name="Baker D."/>
            <person name="Gharbi K."/>
            <person name="Hall N."/>
            <person name="Watson M."/>
            <person name="Adriaenssens E.M."/>
            <person name="Foster-Nyarko E."/>
            <person name="Jarju S."/>
            <person name="Secka A."/>
            <person name="Antonio M."/>
            <person name="Oren A."/>
            <person name="Chaudhuri R.R."/>
            <person name="La Ragione R."/>
            <person name="Hildebrand F."/>
            <person name="Pallen M.J."/>
        </authorList>
    </citation>
    <scope>NUCLEOTIDE SEQUENCE</scope>
    <source>
        <strain evidence="10">ChiGjej1B1-1692</strain>
    </source>
</reference>
<dbReference type="GO" id="GO:0071972">
    <property type="term" value="F:peptidoglycan L,D-transpeptidase activity"/>
    <property type="evidence" value="ECO:0007669"/>
    <property type="project" value="TreeGrafter"/>
</dbReference>
<dbReference type="PANTHER" id="PTHR30582:SF33">
    <property type="entry name" value="EXPORTED PROTEIN"/>
    <property type="match status" value="1"/>
</dbReference>
<proteinExistence type="predicted"/>
<feature type="region of interest" description="Disordered" evidence="7">
    <location>
        <begin position="368"/>
        <end position="388"/>
    </location>
</feature>
<gene>
    <name evidence="10" type="ORF">H9757_10245</name>
</gene>
<evidence type="ECO:0000256" key="1">
    <source>
        <dbReference type="ARBA" id="ARBA00004752"/>
    </source>
</evidence>
<feature type="region of interest" description="Disordered" evidence="7">
    <location>
        <begin position="1"/>
        <end position="99"/>
    </location>
</feature>
<dbReference type="Pfam" id="PF03734">
    <property type="entry name" value="YkuD"/>
    <property type="match status" value="1"/>
</dbReference>
<dbReference type="SUPFAM" id="SSF141523">
    <property type="entry name" value="L,D-transpeptidase catalytic domain-like"/>
    <property type="match status" value="1"/>
</dbReference>
<dbReference type="CDD" id="cd16913">
    <property type="entry name" value="YkuD_like"/>
    <property type="match status" value="1"/>
</dbReference>
<dbReference type="Proteomes" id="UP000823894">
    <property type="component" value="Unassembled WGS sequence"/>
</dbReference>
<feature type="compositionally biased region" description="Basic and acidic residues" evidence="7">
    <location>
        <begin position="85"/>
        <end position="98"/>
    </location>
</feature>
<feature type="transmembrane region" description="Helical" evidence="8">
    <location>
        <begin position="104"/>
        <end position="131"/>
    </location>
</feature>
<keyword evidence="3 6" id="KW-0133">Cell shape</keyword>
<sequence>MEQNESNELTPEETGTDTQSVEEETQESQTKAEVSSADWEDVEPEEDDEDIEELEFFYDPTEEKEEKKKAARARRRQKRQQKKAAKAEKMEEKAEKPPMGKKPWIIAGSIVGALVLIYLGISAYFIGHFYINTEINGRDFSGQSAAAVEEYIKEQVEGYGLTIIEQNNEQDTISGSEISLTYKENSDIDDALSAQNPLLWPMGFFSKNSAKVTIDVDYDEAALQEKIQTIKAVTQEQTQPSSAYPKFDGTSFVVEPEVYGTAVDTDVLTEKIKQYITEFKSELNMLDEECYVMPKYTSESAEVQAACDTMNKYCQASVTYTMDTDVIVDKALISTWLTYDDNMQVTLNRDSVREWMRQFGETYDTVGSTRSITTPTGKTTEVSGGTYGWSVDEETETDALITSIQNGEVISKEPVYEQTAASRGAQDWGTTYVEVDLTTQHMWYIVDGSVVMEADVVTGLPTPERETPAGVYSILEMKRNKTLVGETDPATGKPIYETPVDYWMRVTWSGVGFHDANWQASFGGSRYQTHGSHGCINMRPDQAAALYSLLSVGTPVVMHY</sequence>
<evidence type="ECO:0000256" key="8">
    <source>
        <dbReference type="SAM" id="Phobius"/>
    </source>
</evidence>
<feature type="compositionally biased region" description="Polar residues" evidence="7">
    <location>
        <begin position="368"/>
        <end position="383"/>
    </location>
</feature>
<keyword evidence="8" id="KW-0812">Transmembrane</keyword>
<dbReference type="GO" id="GO:0018104">
    <property type="term" value="P:peptidoglycan-protein cross-linking"/>
    <property type="evidence" value="ECO:0007669"/>
    <property type="project" value="TreeGrafter"/>
</dbReference>
<feature type="domain" description="L,D-TPase catalytic" evidence="9">
    <location>
        <begin position="431"/>
        <end position="559"/>
    </location>
</feature>
<feature type="compositionally biased region" description="Basic residues" evidence="7">
    <location>
        <begin position="69"/>
        <end position="84"/>
    </location>
</feature>
<evidence type="ECO:0000259" key="9">
    <source>
        <dbReference type="PROSITE" id="PS52029"/>
    </source>
</evidence>
<feature type="compositionally biased region" description="Acidic residues" evidence="7">
    <location>
        <begin position="38"/>
        <end position="63"/>
    </location>
</feature>